<comment type="caution">
    <text evidence="1">The sequence shown here is derived from an EMBL/GenBank/DDBJ whole genome shotgun (WGS) entry which is preliminary data.</text>
</comment>
<evidence type="ECO:0000313" key="1">
    <source>
        <dbReference type="EMBL" id="KAJ6302244.1"/>
    </source>
</evidence>
<sequence>MWDSSTGCVISLSSGVIGGDPQKVSTQRFYLTGENRETHSKESKREDVGLGTGICGGGAVYTVNTRLADSDTGSPAISRVWQLSDQWSFHTGSLRPLLCSHLHFLVSCWCPRVCRFIAFEGMGELCFYVPIFMIDVLKLIRAANLCT</sequence>
<name>A0ABQ8ZKJ8_9ROSI</name>
<protein>
    <submittedName>
        <fullName evidence="1">Uncharacterized protein</fullName>
    </submittedName>
</protein>
<gene>
    <name evidence="1" type="ORF">OIU77_016351</name>
</gene>
<keyword evidence="2" id="KW-1185">Reference proteome</keyword>
<dbReference type="EMBL" id="JAPFFI010000027">
    <property type="protein sequence ID" value="KAJ6302244.1"/>
    <property type="molecule type" value="Genomic_DNA"/>
</dbReference>
<evidence type="ECO:0000313" key="2">
    <source>
        <dbReference type="Proteomes" id="UP001141253"/>
    </source>
</evidence>
<reference evidence="1" key="1">
    <citation type="submission" date="2022-10" db="EMBL/GenBank/DDBJ databases">
        <authorList>
            <person name="Hyden B.L."/>
            <person name="Feng K."/>
            <person name="Yates T."/>
            <person name="Jawdy S."/>
            <person name="Smart L.B."/>
            <person name="Muchero W."/>
        </authorList>
    </citation>
    <scope>NUCLEOTIDE SEQUENCE</scope>
    <source>
        <tissue evidence="1">Shoot tip</tissue>
    </source>
</reference>
<reference evidence="1" key="2">
    <citation type="journal article" date="2023" name="Int. J. Mol. Sci.">
        <title>De Novo Assembly and Annotation of 11 Diverse Shrub Willow (Salix) Genomes Reveals Novel Gene Organization in Sex-Linked Regions.</title>
        <authorList>
            <person name="Hyden B."/>
            <person name="Feng K."/>
            <person name="Yates T.B."/>
            <person name="Jawdy S."/>
            <person name="Cereghino C."/>
            <person name="Smart L.B."/>
            <person name="Muchero W."/>
        </authorList>
    </citation>
    <scope>NUCLEOTIDE SEQUENCE</scope>
    <source>
        <tissue evidence="1">Shoot tip</tissue>
    </source>
</reference>
<organism evidence="1 2">
    <name type="scientific">Salix suchowensis</name>
    <dbReference type="NCBI Taxonomy" id="1278906"/>
    <lineage>
        <taxon>Eukaryota</taxon>
        <taxon>Viridiplantae</taxon>
        <taxon>Streptophyta</taxon>
        <taxon>Embryophyta</taxon>
        <taxon>Tracheophyta</taxon>
        <taxon>Spermatophyta</taxon>
        <taxon>Magnoliopsida</taxon>
        <taxon>eudicotyledons</taxon>
        <taxon>Gunneridae</taxon>
        <taxon>Pentapetalae</taxon>
        <taxon>rosids</taxon>
        <taxon>fabids</taxon>
        <taxon>Malpighiales</taxon>
        <taxon>Salicaceae</taxon>
        <taxon>Saliceae</taxon>
        <taxon>Salix</taxon>
    </lineage>
</organism>
<accession>A0ABQ8ZKJ8</accession>
<proteinExistence type="predicted"/>
<dbReference type="Proteomes" id="UP001141253">
    <property type="component" value="Chromosome 16"/>
</dbReference>